<sequence>MGRHSSTNRRRLPGRSPVVALSALVVVALVGWFAVDFLGDRLRADDCVSRPVIAVTAAPDIAPAVSQIARRVSADETACYQIRVTSRESAEVVESLVVSDGTERPDVWIPESTLWWWRAEDVGAWDEPVSGTSIASTPVVLAVTETVATELGWPSARPTWKQLLGPGAGTTEVGFPDPARDPVGVSTLFGLRHLVASAPDPDTARTVAMRALSRNTVTKQADLFARLTDTSGAAEPLEVFPTSENALLRHNARQEQVPLVAVYADPAIPALDHPYVVLPDSSADERTAADRFLDRLLRQDSADLLADAGFRTPDGLALRDRSANGRTSAARMTPAPLPGPSEVERVLSSWAGVNLSGRLQVLLDVSGSMAEEVPGTGLTRMAVTVQAAAAGLKLFKPTTKLGMWLFGTNLDGAKDYRVLLPVRPMGEHLAGGALAALGGVKAVSRGTTSLYDAVLAAYEDGVRNWEPGRINTVVVMTDGKDDNASDVTLGQLVARLEHLQNPGRPLKLVGIGIGQDVDRAELTAIAEATGGQAFLAPDPTTIGGVFYQALSLMLCQPPNCRPGVSGR</sequence>
<dbReference type="Pfam" id="PF13531">
    <property type="entry name" value="SBP_bac_11"/>
    <property type="match status" value="1"/>
</dbReference>
<dbReference type="RefSeq" id="WP_311771239.1">
    <property type="nucleotide sequence ID" value="NZ_JACHJQ010000005.1"/>
</dbReference>
<evidence type="ECO:0000313" key="4">
    <source>
        <dbReference type="EMBL" id="MBB4908546.1"/>
    </source>
</evidence>
<reference evidence="4 5" key="1">
    <citation type="submission" date="2020-08" db="EMBL/GenBank/DDBJ databases">
        <title>Genomic Encyclopedia of Type Strains, Phase III (KMG-III): the genomes of soil and plant-associated and newly described type strains.</title>
        <authorList>
            <person name="Whitman W."/>
        </authorList>
    </citation>
    <scope>NUCLEOTIDE SEQUENCE [LARGE SCALE GENOMIC DNA]</scope>
    <source>
        <strain evidence="4 5">CECT 8960</strain>
    </source>
</reference>
<name>A0A7W7Q8G2_9PSEU</name>
<dbReference type="InterPro" id="IPR002035">
    <property type="entry name" value="VWF_A"/>
</dbReference>
<feature type="transmembrane region" description="Helical" evidence="2">
    <location>
        <begin position="12"/>
        <end position="35"/>
    </location>
</feature>
<evidence type="ECO:0000313" key="5">
    <source>
        <dbReference type="Proteomes" id="UP000520767"/>
    </source>
</evidence>
<dbReference type="InterPro" id="IPR036465">
    <property type="entry name" value="vWFA_dom_sf"/>
</dbReference>
<keyword evidence="5" id="KW-1185">Reference proteome</keyword>
<dbReference type="Pfam" id="PF00092">
    <property type="entry name" value="VWA"/>
    <property type="match status" value="1"/>
</dbReference>
<dbReference type="SMART" id="SM00327">
    <property type="entry name" value="VWA"/>
    <property type="match status" value="1"/>
</dbReference>
<feature type="domain" description="VWFA" evidence="3">
    <location>
        <begin position="358"/>
        <end position="550"/>
    </location>
</feature>
<accession>A0A7W7Q8G2</accession>
<feature type="region of interest" description="Disordered" evidence="1">
    <location>
        <begin position="316"/>
        <end position="338"/>
    </location>
</feature>
<organism evidence="4 5">
    <name type="scientific">Actinophytocola algeriensis</name>
    <dbReference type="NCBI Taxonomy" id="1768010"/>
    <lineage>
        <taxon>Bacteria</taxon>
        <taxon>Bacillati</taxon>
        <taxon>Actinomycetota</taxon>
        <taxon>Actinomycetes</taxon>
        <taxon>Pseudonocardiales</taxon>
        <taxon>Pseudonocardiaceae</taxon>
    </lineage>
</organism>
<evidence type="ECO:0000256" key="2">
    <source>
        <dbReference type="SAM" id="Phobius"/>
    </source>
</evidence>
<keyword evidence="2" id="KW-0812">Transmembrane</keyword>
<keyword evidence="2" id="KW-0472">Membrane</keyword>
<dbReference type="AlphaFoldDB" id="A0A7W7Q8G2"/>
<dbReference type="Gene3D" id="3.40.50.410">
    <property type="entry name" value="von Willebrand factor, type A domain"/>
    <property type="match status" value="1"/>
</dbReference>
<evidence type="ECO:0000259" key="3">
    <source>
        <dbReference type="PROSITE" id="PS50234"/>
    </source>
</evidence>
<dbReference type="PROSITE" id="PS50234">
    <property type="entry name" value="VWFA"/>
    <property type="match status" value="1"/>
</dbReference>
<evidence type="ECO:0000256" key="1">
    <source>
        <dbReference type="SAM" id="MobiDB-lite"/>
    </source>
</evidence>
<protein>
    <recommendedName>
        <fullName evidence="3">VWFA domain-containing protein</fullName>
    </recommendedName>
</protein>
<dbReference type="EMBL" id="JACHJQ010000005">
    <property type="protein sequence ID" value="MBB4908546.1"/>
    <property type="molecule type" value="Genomic_DNA"/>
</dbReference>
<gene>
    <name evidence="4" type="ORF">FHR82_004799</name>
</gene>
<dbReference type="Proteomes" id="UP000520767">
    <property type="component" value="Unassembled WGS sequence"/>
</dbReference>
<dbReference type="SUPFAM" id="SSF53300">
    <property type="entry name" value="vWA-like"/>
    <property type="match status" value="1"/>
</dbReference>
<proteinExistence type="predicted"/>
<comment type="caution">
    <text evidence="4">The sequence shown here is derived from an EMBL/GenBank/DDBJ whole genome shotgun (WGS) entry which is preliminary data.</text>
</comment>
<dbReference type="SUPFAM" id="SSF53850">
    <property type="entry name" value="Periplasmic binding protein-like II"/>
    <property type="match status" value="1"/>
</dbReference>
<keyword evidence="2" id="KW-1133">Transmembrane helix</keyword>